<dbReference type="AlphaFoldDB" id="Q2H9D6"/>
<dbReference type="HOGENOM" id="CLU_449037_0_0_1"/>
<feature type="compositionally biased region" description="Basic residues" evidence="1">
    <location>
        <begin position="194"/>
        <end position="209"/>
    </location>
</feature>
<feature type="compositionally biased region" description="Polar residues" evidence="1">
    <location>
        <begin position="573"/>
        <end position="588"/>
    </location>
</feature>
<feature type="region of interest" description="Disordered" evidence="1">
    <location>
        <begin position="555"/>
        <end position="588"/>
    </location>
</feature>
<dbReference type="RefSeq" id="XP_001229684.1">
    <property type="nucleotide sequence ID" value="XM_001229683.1"/>
</dbReference>
<evidence type="ECO:0000256" key="1">
    <source>
        <dbReference type="SAM" id="MobiDB-lite"/>
    </source>
</evidence>
<feature type="compositionally biased region" description="Low complexity" evidence="1">
    <location>
        <begin position="555"/>
        <end position="572"/>
    </location>
</feature>
<proteinExistence type="predicted"/>
<gene>
    <name evidence="2" type="ORF">CHGG_03168</name>
</gene>
<feature type="region of interest" description="Disordered" evidence="1">
    <location>
        <begin position="315"/>
        <end position="386"/>
    </location>
</feature>
<evidence type="ECO:0000313" key="3">
    <source>
        <dbReference type="Proteomes" id="UP000001056"/>
    </source>
</evidence>
<feature type="region of interest" description="Disordered" evidence="1">
    <location>
        <begin position="93"/>
        <end position="301"/>
    </location>
</feature>
<dbReference type="Proteomes" id="UP000001056">
    <property type="component" value="Unassembled WGS sequence"/>
</dbReference>
<dbReference type="EMBL" id="CH408030">
    <property type="protein sequence ID" value="EAQ91233.1"/>
    <property type="molecule type" value="Genomic_DNA"/>
</dbReference>
<keyword evidence="3" id="KW-1185">Reference proteome</keyword>
<dbReference type="GeneID" id="4389601"/>
<sequence>MTLDEEGDFLVAIRRHKTRSVVPSQGVVKPFLSIPQRTHAADTSPNRAGNRPPAELPLPNSLGNNGAKPATISQEPFGLRRSNFLVRYDYSGKKRDSPKAVRPNTIGSLHKEPDKTSKHTRKIPSPEVIDLTGIPDNPNSPDNYLAPSSRKAKRRHLDDHGREKRHKSQRSSLERQKARRLRKDGGTSVSRSSASHRSKGSSRHQHRHRRDEGAKPKGQDQGQKTSSQQPLPTPRHQPSQQQPRPPLPQGLAQRSQQSSLHTQLSQRSDINTAGQKKEPINAMKNRQAQATGANLPATNQEDDVQLFRACASKIPEKRSAQFVSGLPNGGNRNLEQNDPRVASQRSEPLASPQPASRPPQVRPAPVANRQIDQPYIPLGPARGRNRQISNLGQSRNIFQPKPTPRQSQYNQLLDQVMAPPGPPPFSQPSLSHPQPRALTYLPPCRVQQQRSFHDDSPQPAIPPRESVSALEALGSDRTVIQYVVYRTPRFTVPSGNTDEDEDQDQEQLIEKIKQSKAIRCSEHFSLQAANSQAAAYQDRPRKGVVGKSWAMVPANSSPSLTTTSPTSLPNATQPHTGTQPNQELGRTPSISTLMNRVSCAVPIFVKPV</sequence>
<accession>Q2H9D6</accession>
<reference evidence="3" key="1">
    <citation type="journal article" date="2015" name="Genome Announc.">
        <title>Draft genome sequence of the cellulolytic fungus Chaetomium globosum.</title>
        <authorList>
            <person name="Cuomo C.A."/>
            <person name="Untereiner W.A."/>
            <person name="Ma L.-J."/>
            <person name="Grabherr M."/>
            <person name="Birren B.W."/>
        </authorList>
    </citation>
    <scope>NUCLEOTIDE SEQUENCE [LARGE SCALE GENOMIC DNA]</scope>
    <source>
        <strain evidence="3">ATCC 6205 / CBS 148.51 / DSM 1962 / NBRC 6347 / NRRL 1970</strain>
    </source>
</reference>
<feature type="region of interest" description="Disordered" evidence="1">
    <location>
        <begin position="33"/>
        <end position="75"/>
    </location>
</feature>
<evidence type="ECO:0000313" key="2">
    <source>
        <dbReference type="EMBL" id="EAQ91233.1"/>
    </source>
</evidence>
<dbReference type="InParanoid" id="Q2H9D6"/>
<organism evidence="2 3">
    <name type="scientific">Chaetomium globosum (strain ATCC 6205 / CBS 148.51 / DSM 1962 / NBRC 6347 / NRRL 1970)</name>
    <name type="common">Soil fungus</name>
    <dbReference type="NCBI Taxonomy" id="306901"/>
    <lineage>
        <taxon>Eukaryota</taxon>
        <taxon>Fungi</taxon>
        <taxon>Dikarya</taxon>
        <taxon>Ascomycota</taxon>
        <taxon>Pezizomycotina</taxon>
        <taxon>Sordariomycetes</taxon>
        <taxon>Sordariomycetidae</taxon>
        <taxon>Sordariales</taxon>
        <taxon>Chaetomiaceae</taxon>
        <taxon>Chaetomium</taxon>
    </lineage>
</organism>
<feature type="region of interest" description="Disordered" evidence="1">
    <location>
        <begin position="415"/>
        <end position="437"/>
    </location>
</feature>
<feature type="compositionally biased region" description="Low complexity" evidence="1">
    <location>
        <begin position="253"/>
        <end position="268"/>
    </location>
</feature>
<dbReference type="OrthoDB" id="10662889at2759"/>
<protein>
    <submittedName>
        <fullName evidence="2">Uncharacterized protein</fullName>
    </submittedName>
</protein>
<dbReference type="VEuPathDB" id="FungiDB:CHGG_03168"/>
<dbReference type="STRING" id="306901.Q2H9D6"/>
<dbReference type="eggNOG" id="ENOG502R23J">
    <property type="taxonomic scope" value="Eukaryota"/>
</dbReference>
<feature type="compositionally biased region" description="Polar residues" evidence="1">
    <location>
        <begin position="284"/>
        <end position="299"/>
    </location>
</feature>
<name>Q2H9D6_CHAGB</name>
<feature type="compositionally biased region" description="Polar residues" evidence="1">
    <location>
        <begin position="220"/>
        <end position="230"/>
    </location>
</feature>